<keyword evidence="2" id="KW-1185">Reference proteome</keyword>
<evidence type="ECO:0000313" key="1">
    <source>
        <dbReference type="EMBL" id="KAK4316499.1"/>
    </source>
</evidence>
<name>A0AAE1PZG4_9EUCA</name>
<protein>
    <submittedName>
        <fullName evidence="1">Uncharacterized protein</fullName>
    </submittedName>
</protein>
<dbReference type="AlphaFoldDB" id="A0AAE1PZG4"/>
<reference evidence="1" key="1">
    <citation type="submission" date="2023-11" db="EMBL/GenBank/DDBJ databases">
        <title>Genome assemblies of two species of porcelain crab, Petrolisthes cinctipes and Petrolisthes manimaculis (Anomura: Porcellanidae).</title>
        <authorList>
            <person name="Angst P."/>
        </authorList>
    </citation>
    <scope>NUCLEOTIDE SEQUENCE</scope>
    <source>
        <strain evidence="1">PB745_02</strain>
        <tissue evidence="1">Gill</tissue>
    </source>
</reference>
<evidence type="ECO:0000313" key="2">
    <source>
        <dbReference type="Proteomes" id="UP001292094"/>
    </source>
</evidence>
<proteinExistence type="predicted"/>
<gene>
    <name evidence="1" type="ORF">Pmani_012356</name>
</gene>
<comment type="caution">
    <text evidence="1">The sequence shown here is derived from an EMBL/GenBank/DDBJ whole genome shotgun (WGS) entry which is preliminary data.</text>
</comment>
<dbReference type="EMBL" id="JAWZYT010001016">
    <property type="protein sequence ID" value="KAK4316499.1"/>
    <property type="molecule type" value="Genomic_DNA"/>
</dbReference>
<dbReference type="Proteomes" id="UP001292094">
    <property type="component" value="Unassembled WGS sequence"/>
</dbReference>
<sequence length="145" mass="16134">MGIEPADLTKTPPTRRLPRHTYIPPANSSLFLQPHSALHTTSKLVPLPSTSLSLTYHQQIRTSSFNLTQPYIPPANSYLFLQPHSALHTTSKLVPLPSTSLSLTYHQQTRPSSFNLTQPYIPPANSYLFLPSFLPSTSDSQLLIN</sequence>
<accession>A0AAE1PZG4</accession>
<organism evidence="1 2">
    <name type="scientific">Petrolisthes manimaculis</name>
    <dbReference type="NCBI Taxonomy" id="1843537"/>
    <lineage>
        <taxon>Eukaryota</taxon>
        <taxon>Metazoa</taxon>
        <taxon>Ecdysozoa</taxon>
        <taxon>Arthropoda</taxon>
        <taxon>Crustacea</taxon>
        <taxon>Multicrustacea</taxon>
        <taxon>Malacostraca</taxon>
        <taxon>Eumalacostraca</taxon>
        <taxon>Eucarida</taxon>
        <taxon>Decapoda</taxon>
        <taxon>Pleocyemata</taxon>
        <taxon>Anomura</taxon>
        <taxon>Galatheoidea</taxon>
        <taxon>Porcellanidae</taxon>
        <taxon>Petrolisthes</taxon>
    </lineage>
</organism>